<dbReference type="SUPFAM" id="SSF55729">
    <property type="entry name" value="Acyl-CoA N-acyltransferases (Nat)"/>
    <property type="match status" value="1"/>
</dbReference>
<dbReference type="PANTHER" id="PTHR47237:SF2">
    <property type="entry name" value="BLL4206 PROTEIN"/>
    <property type="match status" value="1"/>
</dbReference>
<feature type="domain" description="N-acetyltransferase" evidence="1">
    <location>
        <begin position="16"/>
        <end position="149"/>
    </location>
</feature>
<dbReference type="InterPro" id="IPR016181">
    <property type="entry name" value="Acyl_CoA_acyltransferase"/>
</dbReference>
<dbReference type="Proteomes" id="UP001595973">
    <property type="component" value="Unassembled WGS sequence"/>
</dbReference>
<keyword evidence="2" id="KW-0808">Transferase</keyword>
<dbReference type="Pfam" id="PF00583">
    <property type="entry name" value="Acetyltransf_1"/>
    <property type="match status" value="1"/>
</dbReference>
<keyword evidence="2" id="KW-0012">Acyltransferase</keyword>
<dbReference type="RefSeq" id="WP_380720649.1">
    <property type="nucleotide sequence ID" value="NZ_JBHSGI010000031.1"/>
</dbReference>
<keyword evidence="3" id="KW-1185">Reference proteome</keyword>
<dbReference type="EC" id="2.3.-.-" evidence="2"/>
<evidence type="ECO:0000259" key="1">
    <source>
        <dbReference type="PROSITE" id="PS51186"/>
    </source>
</evidence>
<comment type="caution">
    <text evidence="2">The sequence shown here is derived from an EMBL/GenBank/DDBJ whole genome shotgun (WGS) entry which is preliminary data.</text>
</comment>
<dbReference type="GO" id="GO:0016746">
    <property type="term" value="F:acyltransferase activity"/>
    <property type="evidence" value="ECO:0007669"/>
    <property type="project" value="UniProtKB-KW"/>
</dbReference>
<gene>
    <name evidence="2" type="ORF">ACFO5X_20575</name>
</gene>
<name>A0ABV9KMV8_9RHOB</name>
<dbReference type="PANTHER" id="PTHR47237">
    <property type="entry name" value="SLL0310 PROTEIN"/>
    <property type="match status" value="1"/>
</dbReference>
<sequence>MTAPRPRPATQPDDDIRIVPFEDAHLHGALRLSAQAGWPHRADDWQLTRSVSEGVVALLGDDVVGTALCSLLGDVAMINMIIVDARMRGRGLGRALMDRVIPLGGARELRLVATEDGRPLYEKLGFLPCGEVRKHQGTAQDARPELPIRTGDAQDVPALAALDQQASGMSRAGLLATIAARGEVLRSDDGGFALLRDFGQGRVLGPVVARDAAHAAALMAEAAHRCAGQHMRVDLPGDAGLGETATRLGLALAGVSTAMNRGAKDRAPSDFKTFGLVSQALG</sequence>
<protein>
    <submittedName>
        <fullName evidence="2">GNAT family N-acetyltransferase</fullName>
        <ecNumber evidence="2">2.3.-.-</ecNumber>
    </submittedName>
</protein>
<dbReference type="InterPro" id="IPR052729">
    <property type="entry name" value="Acyl/Acetyltrans_Enzymes"/>
</dbReference>
<evidence type="ECO:0000313" key="2">
    <source>
        <dbReference type="EMBL" id="MFC4670956.1"/>
    </source>
</evidence>
<dbReference type="CDD" id="cd04301">
    <property type="entry name" value="NAT_SF"/>
    <property type="match status" value="1"/>
</dbReference>
<reference evidence="3" key="1">
    <citation type="journal article" date="2019" name="Int. J. Syst. Evol. Microbiol.">
        <title>The Global Catalogue of Microorganisms (GCM) 10K type strain sequencing project: providing services to taxonomists for standard genome sequencing and annotation.</title>
        <authorList>
            <consortium name="The Broad Institute Genomics Platform"/>
            <consortium name="The Broad Institute Genome Sequencing Center for Infectious Disease"/>
            <person name="Wu L."/>
            <person name="Ma J."/>
        </authorList>
    </citation>
    <scope>NUCLEOTIDE SEQUENCE [LARGE SCALE GENOMIC DNA]</scope>
    <source>
        <strain evidence="3">CGMCC 4.7283</strain>
    </source>
</reference>
<dbReference type="Gene3D" id="3.40.630.90">
    <property type="match status" value="1"/>
</dbReference>
<proteinExistence type="predicted"/>
<dbReference type="EMBL" id="JBHSGI010000031">
    <property type="protein sequence ID" value="MFC4670956.1"/>
    <property type="molecule type" value="Genomic_DNA"/>
</dbReference>
<organism evidence="2 3">
    <name type="scientific">Seohaeicola nanhaiensis</name>
    <dbReference type="NCBI Taxonomy" id="1387282"/>
    <lineage>
        <taxon>Bacteria</taxon>
        <taxon>Pseudomonadati</taxon>
        <taxon>Pseudomonadota</taxon>
        <taxon>Alphaproteobacteria</taxon>
        <taxon>Rhodobacterales</taxon>
        <taxon>Roseobacteraceae</taxon>
        <taxon>Seohaeicola</taxon>
    </lineage>
</organism>
<accession>A0ABV9KMV8</accession>
<dbReference type="InterPro" id="IPR041496">
    <property type="entry name" value="YitH/HolE_GNAT"/>
</dbReference>
<dbReference type="PROSITE" id="PS51186">
    <property type="entry name" value="GNAT"/>
    <property type="match status" value="1"/>
</dbReference>
<evidence type="ECO:0000313" key="3">
    <source>
        <dbReference type="Proteomes" id="UP001595973"/>
    </source>
</evidence>
<dbReference type="InterPro" id="IPR000182">
    <property type="entry name" value="GNAT_dom"/>
</dbReference>
<dbReference type="Pfam" id="PF18014">
    <property type="entry name" value="Acetyltransf_18"/>
    <property type="match status" value="1"/>
</dbReference>
<dbReference type="Gene3D" id="3.40.630.30">
    <property type="match status" value="1"/>
</dbReference>